<protein>
    <recommendedName>
        <fullName evidence="10">Putative proline/betaine transporter</fullName>
    </recommendedName>
</protein>
<keyword evidence="5 11" id="KW-0812">Transmembrane</keyword>
<feature type="transmembrane region" description="Helical" evidence="11">
    <location>
        <begin position="357"/>
        <end position="379"/>
    </location>
</feature>
<comment type="subcellular location">
    <subcellularLocation>
        <location evidence="1">Cell membrane</location>
        <topology evidence="1">Multi-pass membrane protein</topology>
    </subcellularLocation>
</comment>
<dbReference type="SUPFAM" id="SSF103473">
    <property type="entry name" value="MFS general substrate transporter"/>
    <property type="match status" value="1"/>
</dbReference>
<feature type="transmembrane region" description="Helical" evidence="11">
    <location>
        <begin position="179"/>
        <end position="198"/>
    </location>
</feature>
<keyword evidence="3" id="KW-0813">Transport</keyword>
<evidence type="ECO:0000256" key="9">
    <source>
        <dbReference type="ARBA" id="ARBA00037295"/>
    </source>
</evidence>
<evidence type="ECO:0000256" key="11">
    <source>
        <dbReference type="SAM" id="Phobius"/>
    </source>
</evidence>
<feature type="transmembrane region" description="Helical" evidence="11">
    <location>
        <begin position="385"/>
        <end position="407"/>
    </location>
</feature>
<keyword evidence="8 11" id="KW-0472">Membrane</keyword>
<dbReference type="AlphaFoldDB" id="A0A6N7YSL3"/>
<dbReference type="EMBL" id="WMBA01000016">
    <property type="protein sequence ID" value="MTD54928.1"/>
    <property type="molecule type" value="Genomic_DNA"/>
</dbReference>
<comment type="caution">
    <text evidence="13">The sequence shown here is derived from an EMBL/GenBank/DDBJ whole genome shotgun (WGS) entry which is preliminary data.</text>
</comment>
<dbReference type="Proteomes" id="UP000440096">
    <property type="component" value="Unassembled WGS sequence"/>
</dbReference>
<comment type="similarity">
    <text evidence="2">Belongs to the major facilitator superfamily. Metabolite:H+ Symporter (MHS) family (TC 2.A.1.6) family.</text>
</comment>
<keyword evidence="6" id="KW-0769">Symport</keyword>
<dbReference type="InterPro" id="IPR051084">
    <property type="entry name" value="H+-coupled_symporters"/>
</dbReference>
<comment type="function">
    <text evidence="9">May be a proton symporter involved in the uptake of osmolytes such as proline and glycine betaine.</text>
</comment>
<evidence type="ECO:0000256" key="6">
    <source>
        <dbReference type="ARBA" id="ARBA00022847"/>
    </source>
</evidence>
<feature type="transmembrane region" description="Helical" evidence="11">
    <location>
        <begin position="319"/>
        <end position="345"/>
    </location>
</feature>
<dbReference type="FunFam" id="1.20.1250.20:FF:000001">
    <property type="entry name" value="Dicarboxylate MFS transporter"/>
    <property type="match status" value="1"/>
</dbReference>
<feature type="transmembrane region" description="Helical" evidence="11">
    <location>
        <begin position="12"/>
        <end position="33"/>
    </location>
</feature>
<dbReference type="InterPro" id="IPR036259">
    <property type="entry name" value="MFS_trans_sf"/>
</dbReference>
<proteinExistence type="inferred from homology"/>
<keyword evidence="7 11" id="KW-1133">Transmembrane helix</keyword>
<dbReference type="OrthoDB" id="8953821at2"/>
<sequence length="417" mass="44057">MRAAVAGGLGSLIEYFDFAIYGFVAVYIAGHFFPSDRPAVGVLATMGAFTIGYVVRPIGGWFFGRMGDRRGRSKALVVTVVAMGVCTAAIGLLPSYATIGILAPIALLALRVVQGFCAGGEAAGAASYAAESAPAHRRGFYTSLTPMGTTGGYAVAAIVVGLVTMALSPEQMQSWGWRIPFLVVAPITLVCTFFRLRLEDSPEFLEMAAQQVAKSPLRQVVSQHPMKVAQAALLTLATFGTSTLALTYFPTFFIKGRGISAQPFYWMMAVVISLALLVFPLIGSLTDRFGRKRVMLAGYGGLAVLAYPLFWSLQNSQNLVLIGIIFLVYYLVNGCTIASAFLVTVELMPRAVRYTGAALGINLGLIAVGFGPTIAAEVVSHFGSLVPIAVLPAVCGVIGAATLLFGVRETARAELAK</sequence>
<dbReference type="PANTHER" id="PTHR43528:SF1">
    <property type="entry name" value="ALPHA-KETOGLUTARATE PERMEASE"/>
    <property type="match status" value="1"/>
</dbReference>
<dbReference type="GO" id="GO:0005886">
    <property type="term" value="C:plasma membrane"/>
    <property type="evidence" value="ECO:0007669"/>
    <property type="project" value="UniProtKB-SubCell"/>
</dbReference>
<evidence type="ECO:0000256" key="1">
    <source>
        <dbReference type="ARBA" id="ARBA00004651"/>
    </source>
</evidence>
<dbReference type="GO" id="GO:0015293">
    <property type="term" value="F:symporter activity"/>
    <property type="evidence" value="ECO:0007669"/>
    <property type="project" value="UniProtKB-KW"/>
</dbReference>
<dbReference type="PANTHER" id="PTHR43528">
    <property type="entry name" value="ALPHA-KETOGLUTARATE PERMEASE"/>
    <property type="match status" value="1"/>
</dbReference>
<keyword evidence="14" id="KW-1185">Reference proteome</keyword>
<gene>
    <name evidence="13" type="ORF">GKO32_13205</name>
</gene>
<evidence type="ECO:0000256" key="2">
    <source>
        <dbReference type="ARBA" id="ARBA00008240"/>
    </source>
</evidence>
<evidence type="ECO:0000259" key="12">
    <source>
        <dbReference type="PROSITE" id="PS50850"/>
    </source>
</evidence>
<evidence type="ECO:0000256" key="5">
    <source>
        <dbReference type="ARBA" id="ARBA00022692"/>
    </source>
</evidence>
<feature type="transmembrane region" description="Helical" evidence="11">
    <location>
        <begin position="294"/>
        <end position="313"/>
    </location>
</feature>
<dbReference type="Pfam" id="PF07690">
    <property type="entry name" value="MFS_1"/>
    <property type="match status" value="1"/>
</dbReference>
<feature type="transmembrane region" description="Helical" evidence="11">
    <location>
        <begin position="99"/>
        <end position="119"/>
    </location>
</feature>
<reference evidence="13 14" key="1">
    <citation type="submission" date="2019-11" db="EMBL/GenBank/DDBJ databases">
        <title>Draft genome of Amycolatopsis RM579.</title>
        <authorList>
            <person name="Duangmal K."/>
            <person name="Mingma R."/>
        </authorList>
    </citation>
    <scope>NUCLEOTIDE SEQUENCE [LARGE SCALE GENOMIC DNA]</scope>
    <source>
        <strain evidence="13 14">RM579</strain>
    </source>
</reference>
<evidence type="ECO:0000256" key="8">
    <source>
        <dbReference type="ARBA" id="ARBA00023136"/>
    </source>
</evidence>
<dbReference type="InterPro" id="IPR005829">
    <property type="entry name" value="Sugar_transporter_CS"/>
</dbReference>
<feature type="transmembrane region" description="Helical" evidence="11">
    <location>
        <begin position="228"/>
        <end position="249"/>
    </location>
</feature>
<dbReference type="InterPro" id="IPR020846">
    <property type="entry name" value="MFS_dom"/>
</dbReference>
<feature type="transmembrane region" description="Helical" evidence="11">
    <location>
        <begin position="264"/>
        <end position="282"/>
    </location>
</feature>
<evidence type="ECO:0000256" key="7">
    <source>
        <dbReference type="ARBA" id="ARBA00022989"/>
    </source>
</evidence>
<evidence type="ECO:0000256" key="4">
    <source>
        <dbReference type="ARBA" id="ARBA00022475"/>
    </source>
</evidence>
<feature type="transmembrane region" description="Helical" evidence="11">
    <location>
        <begin position="75"/>
        <end position="93"/>
    </location>
</feature>
<dbReference type="PROSITE" id="PS50850">
    <property type="entry name" value="MFS"/>
    <property type="match status" value="1"/>
</dbReference>
<evidence type="ECO:0000256" key="10">
    <source>
        <dbReference type="ARBA" id="ARBA00039918"/>
    </source>
</evidence>
<dbReference type="PROSITE" id="PS00217">
    <property type="entry name" value="SUGAR_TRANSPORT_2"/>
    <property type="match status" value="1"/>
</dbReference>
<organism evidence="13 14">
    <name type="scientific">Amycolatopsis pithecellobii</name>
    <dbReference type="NCBI Taxonomy" id="664692"/>
    <lineage>
        <taxon>Bacteria</taxon>
        <taxon>Bacillati</taxon>
        <taxon>Actinomycetota</taxon>
        <taxon>Actinomycetes</taxon>
        <taxon>Pseudonocardiales</taxon>
        <taxon>Pseudonocardiaceae</taxon>
        <taxon>Amycolatopsis</taxon>
    </lineage>
</organism>
<dbReference type="InterPro" id="IPR011701">
    <property type="entry name" value="MFS"/>
</dbReference>
<dbReference type="Gene3D" id="1.20.1250.20">
    <property type="entry name" value="MFS general substrate transporter like domains"/>
    <property type="match status" value="2"/>
</dbReference>
<evidence type="ECO:0000256" key="3">
    <source>
        <dbReference type="ARBA" id="ARBA00022448"/>
    </source>
</evidence>
<feature type="transmembrane region" description="Helical" evidence="11">
    <location>
        <begin position="39"/>
        <end position="63"/>
    </location>
</feature>
<evidence type="ECO:0000313" key="14">
    <source>
        <dbReference type="Proteomes" id="UP000440096"/>
    </source>
</evidence>
<feature type="domain" description="Major facilitator superfamily (MFS) profile" evidence="12">
    <location>
        <begin position="3"/>
        <end position="411"/>
    </location>
</feature>
<keyword evidence="4" id="KW-1003">Cell membrane</keyword>
<feature type="transmembrane region" description="Helical" evidence="11">
    <location>
        <begin position="140"/>
        <end position="167"/>
    </location>
</feature>
<evidence type="ECO:0000313" key="13">
    <source>
        <dbReference type="EMBL" id="MTD54928.1"/>
    </source>
</evidence>
<accession>A0A6N7YSL3</accession>
<name>A0A6N7YSL3_9PSEU</name>